<keyword evidence="4" id="KW-1185">Reference proteome</keyword>
<reference evidence="3 4" key="1">
    <citation type="submission" date="2023-07" db="EMBL/GenBank/DDBJ databases">
        <title>Sorghum-associated microbial communities from plants grown in Nebraska, USA.</title>
        <authorList>
            <person name="Schachtman D."/>
        </authorList>
    </citation>
    <scope>NUCLEOTIDE SEQUENCE [LARGE SCALE GENOMIC DNA]</scope>
    <source>
        <strain evidence="3 4">BE190</strain>
    </source>
</reference>
<dbReference type="Proteomes" id="UP001253595">
    <property type="component" value="Unassembled WGS sequence"/>
</dbReference>
<proteinExistence type="predicted"/>
<feature type="domain" description="Ice-binding protein C-terminal" evidence="2">
    <location>
        <begin position="184"/>
        <end position="208"/>
    </location>
</feature>
<accession>A0ABU1UYQ3</accession>
<name>A0ABU1UYQ3_9GAMM</name>
<sequence length="210" mass="21848">MNTLIKLAGAGAFALAAAAAQSAPIVSLSALGETTTSVAGATTIDFNSGCGYATCSGDFQIVLGSASGLYAQPAGTNTEYLTVPNPISSGSATFTLDAESDYFGLYWGSIDAYNSISFYLDDSLISTYSGSDLVGQFANGNQVNFSSNRYINFDFGNAKFDTVKLTSTSFAFESDNHAFRNLATVPEPSTLLLVLGGLLSLAGVRLRKAQ</sequence>
<dbReference type="NCBIfam" id="TIGR02595">
    <property type="entry name" value="PEP_CTERM"/>
    <property type="match status" value="1"/>
</dbReference>
<evidence type="ECO:0000313" key="3">
    <source>
        <dbReference type="EMBL" id="MDR7090223.1"/>
    </source>
</evidence>
<protein>
    <recommendedName>
        <fullName evidence="2">Ice-binding protein C-terminal domain-containing protein</fullName>
    </recommendedName>
</protein>
<evidence type="ECO:0000259" key="2">
    <source>
        <dbReference type="Pfam" id="PF07589"/>
    </source>
</evidence>
<comment type="caution">
    <text evidence="3">The sequence shown here is derived from an EMBL/GenBank/DDBJ whole genome shotgun (WGS) entry which is preliminary data.</text>
</comment>
<feature type="chain" id="PRO_5045450067" description="Ice-binding protein C-terminal domain-containing protein" evidence="1">
    <location>
        <begin position="23"/>
        <end position="210"/>
    </location>
</feature>
<dbReference type="RefSeq" id="WP_310072378.1">
    <property type="nucleotide sequence ID" value="NZ_JAVDVX010000003.1"/>
</dbReference>
<organism evidence="3 4">
    <name type="scientific">Cellvibrio fibrivorans</name>
    <dbReference type="NCBI Taxonomy" id="126350"/>
    <lineage>
        <taxon>Bacteria</taxon>
        <taxon>Pseudomonadati</taxon>
        <taxon>Pseudomonadota</taxon>
        <taxon>Gammaproteobacteria</taxon>
        <taxon>Cellvibrionales</taxon>
        <taxon>Cellvibrionaceae</taxon>
        <taxon>Cellvibrio</taxon>
    </lineage>
</organism>
<dbReference type="Pfam" id="PF07589">
    <property type="entry name" value="PEP-CTERM"/>
    <property type="match status" value="1"/>
</dbReference>
<evidence type="ECO:0000256" key="1">
    <source>
        <dbReference type="SAM" id="SignalP"/>
    </source>
</evidence>
<dbReference type="InterPro" id="IPR013424">
    <property type="entry name" value="Ice-binding_C"/>
</dbReference>
<keyword evidence="1" id="KW-0732">Signal</keyword>
<gene>
    <name evidence="3" type="ORF">J2X05_002245</name>
</gene>
<feature type="signal peptide" evidence="1">
    <location>
        <begin position="1"/>
        <end position="22"/>
    </location>
</feature>
<evidence type="ECO:0000313" key="4">
    <source>
        <dbReference type="Proteomes" id="UP001253595"/>
    </source>
</evidence>
<dbReference type="EMBL" id="JAVDVX010000003">
    <property type="protein sequence ID" value="MDR7090223.1"/>
    <property type="molecule type" value="Genomic_DNA"/>
</dbReference>